<evidence type="ECO:0000256" key="1">
    <source>
        <dbReference type="SAM" id="Phobius"/>
    </source>
</evidence>
<dbReference type="EMBL" id="JAEKJY010000001">
    <property type="protein sequence ID" value="MBN8233874.1"/>
    <property type="molecule type" value="Genomic_DNA"/>
</dbReference>
<keyword evidence="1" id="KW-0812">Transmembrane</keyword>
<feature type="transmembrane region" description="Helical" evidence="1">
    <location>
        <begin position="44"/>
        <end position="64"/>
    </location>
</feature>
<protein>
    <submittedName>
        <fullName evidence="2">Uncharacterized protein</fullName>
    </submittedName>
</protein>
<organism evidence="2 3">
    <name type="scientific">Halobacillus kuroshimensis</name>
    <dbReference type="NCBI Taxonomy" id="302481"/>
    <lineage>
        <taxon>Bacteria</taxon>
        <taxon>Bacillati</taxon>
        <taxon>Bacillota</taxon>
        <taxon>Bacilli</taxon>
        <taxon>Bacillales</taxon>
        <taxon>Bacillaceae</taxon>
        <taxon>Halobacillus</taxon>
    </lineage>
</organism>
<gene>
    <name evidence="2" type="ORF">JF544_01390</name>
</gene>
<reference evidence="2 3" key="1">
    <citation type="submission" date="2020-12" db="EMBL/GenBank/DDBJ databases">
        <title>Oil enriched cultivation method for isolating marine PHA-producing bacteria.</title>
        <authorList>
            <person name="Zheng W."/>
            <person name="Yu S."/>
            <person name="Huang Y."/>
        </authorList>
    </citation>
    <scope>NUCLEOTIDE SEQUENCE [LARGE SCALE GENOMIC DNA]</scope>
    <source>
        <strain evidence="2 3">SY-2-6</strain>
    </source>
</reference>
<dbReference type="RefSeq" id="WP_206931887.1">
    <property type="nucleotide sequence ID" value="NZ_JAEKJY010000001.1"/>
</dbReference>
<keyword evidence="3" id="KW-1185">Reference proteome</keyword>
<keyword evidence="1" id="KW-1133">Transmembrane helix</keyword>
<proteinExistence type="predicted"/>
<dbReference type="Proteomes" id="UP000663970">
    <property type="component" value="Unassembled WGS sequence"/>
</dbReference>
<evidence type="ECO:0000313" key="3">
    <source>
        <dbReference type="Proteomes" id="UP000663970"/>
    </source>
</evidence>
<sequence length="73" mass="8744">MKGIFRALDGNIEQVDKRMDNLLTFIGIFVVFIVSKVFDTSLIFFMFLIMGLLFLRLVWDIIHLNSREQKRYR</sequence>
<evidence type="ECO:0000313" key="2">
    <source>
        <dbReference type="EMBL" id="MBN8233874.1"/>
    </source>
</evidence>
<accession>A0ABS3DRE5</accession>
<comment type="caution">
    <text evidence="2">The sequence shown here is derived from an EMBL/GenBank/DDBJ whole genome shotgun (WGS) entry which is preliminary data.</text>
</comment>
<keyword evidence="1" id="KW-0472">Membrane</keyword>
<feature type="transmembrane region" description="Helical" evidence="1">
    <location>
        <begin position="21"/>
        <end position="38"/>
    </location>
</feature>
<name>A0ABS3DRE5_9BACI</name>